<evidence type="ECO:0000313" key="1">
    <source>
        <dbReference type="EMBL" id="KAF2282968.1"/>
    </source>
</evidence>
<organism evidence="1 2">
    <name type="scientific">Hevea brasiliensis</name>
    <name type="common">Para rubber tree</name>
    <name type="synonym">Siphonia brasiliensis</name>
    <dbReference type="NCBI Taxonomy" id="3981"/>
    <lineage>
        <taxon>Eukaryota</taxon>
        <taxon>Viridiplantae</taxon>
        <taxon>Streptophyta</taxon>
        <taxon>Embryophyta</taxon>
        <taxon>Tracheophyta</taxon>
        <taxon>Spermatophyta</taxon>
        <taxon>Magnoliopsida</taxon>
        <taxon>eudicotyledons</taxon>
        <taxon>Gunneridae</taxon>
        <taxon>Pentapetalae</taxon>
        <taxon>rosids</taxon>
        <taxon>fabids</taxon>
        <taxon>Malpighiales</taxon>
        <taxon>Euphorbiaceae</taxon>
        <taxon>Crotonoideae</taxon>
        <taxon>Micrandreae</taxon>
        <taxon>Hevea</taxon>
    </lineage>
</organism>
<evidence type="ECO:0000313" key="2">
    <source>
        <dbReference type="Proteomes" id="UP000467840"/>
    </source>
</evidence>
<dbReference type="AlphaFoldDB" id="A0A6A6K448"/>
<sequence length="161" mass="16990">MGVNLSQSVIEVVPMPPISIVSGVSPFPIELMYMFNKSSAHFLCVNLDNTISALTETEYQRVKDLCFGSGPYKCGRFGGYGNGLATSVFGIGNGVPNDILEKDLEDASCLLVDETADAFDSTTPSQSPNGRLGDALNVIPEHLPVPLGTSLSQSLSSLSST</sequence>
<dbReference type="EMBL" id="JAAGAX010000040">
    <property type="protein sequence ID" value="KAF2282968.1"/>
    <property type="molecule type" value="Genomic_DNA"/>
</dbReference>
<accession>A0A6A6K448</accession>
<gene>
    <name evidence="1" type="ORF">GH714_043287</name>
</gene>
<reference evidence="1 2" key="1">
    <citation type="journal article" date="2020" name="Mol. Plant">
        <title>The Chromosome-Based Rubber Tree Genome Provides New Insights into Spurge Genome Evolution and Rubber Biosynthesis.</title>
        <authorList>
            <person name="Liu J."/>
            <person name="Shi C."/>
            <person name="Shi C.C."/>
            <person name="Li W."/>
            <person name="Zhang Q.J."/>
            <person name="Zhang Y."/>
            <person name="Li K."/>
            <person name="Lu H.F."/>
            <person name="Shi C."/>
            <person name="Zhu S.T."/>
            <person name="Xiao Z.Y."/>
            <person name="Nan H."/>
            <person name="Yue Y."/>
            <person name="Zhu X.G."/>
            <person name="Wu Y."/>
            <person name="Hong X.N."/>
            <person name="Fan G.Y."/>
            <person name="Tong Y."/>
            <person name="Zhang D."/>
            <person name="Mao C.L."/>
            <person name="Liu Y.L."/>
            <person name="Hao S.J."/>
            <person name="Liu W.Q."/>
            <person name="Lv M.Q."/>
            <person name="Zhang H.B."/>
            <person name="Liu Y."/>
            <person name="Hu-Tang G.R."/>
            <person name="Wang J.P."/>
            <person name="Wang J.H."/>
            <person name="Sun Y.H."/>
            <person name="Ni S.B."/>
            <person name="Chen W.B."/>
            <person name="Zhang X.C."/>
            <person name="Jiao Y.N."/>
            <person name="Eichler E.E."/>
            <person name="Li G.H."/>
            <person name="Liu X."/>
            <person name="Gao L.Z."/>
        </authorList>
    </citation>
    <scope>NUCLEOTIDE SEQUENCE [LARGE SCALE GENOMIC DNA]</scope>
    <source>
        <strain evidence="2">cv. GT1</strain>
        <tissue evidence="1">Leaf</tissue>
    </source>
</reference>
<keyword evidence="2" id="KW-1185">Reference proteome</keyword>
<dbReference type="Proteomes" id="UP000467840">
    <property type="component" value="Unassembled WGS sequence"/>
</dbReference>
<name>A0A6A6K448_HEVBR</name>
<proteinExistence type="predicted"/>
<comment type="caution">
    <text evidence="1">The sequence shown here is derived from an EMBL/GenBank/DDBJ whole genome shotgun (WGS) entry which is preliminary data.</text>
</comment>
<protein>
    <submittedName>
        <fullName evidence="1">Uncharacterized protein</fullName>
    </submittedName>
</protein>